<evidence type="ECO:0000313" key="2">
    <source>
        <dbReference type="Proteomes" id="UP001064048"/>
    </source>
</evidence>
<comment type="caution">
    <text evidence="1">The sequence shown here is derived from an EMBL/GenBank/DDBJ whole genome shotgun (WGS) entry which is preliminary data.</text>
</comment>
<dbReference type="EMBL" id="CM046124">
    <property type="protein sequence ID" value="KAI8432798.1"/>
    <property type="molecule type" value="Genomic_DNA"/>
</dbReference>
<evidence type="ECO:0000313" key="1">
    <source>
        <dbReference type="EMBL" id="KAI8432798.1"/>
    </source>
</evidence>
<name>A0ACC0K8L0_CHOFU</name>
<proteinExistence type="predicted"/>
<sequence length="322" mass="36494">MGALVTKALRPIKSFNIENRAHRVISKEKPTPAPRYPSNMEDLKRAMEADPNLDDKLDKKDPGLDSRLKDVYVTSYGKPEDDITREVQEQNPDRPLPQDRKLVQDFDFGFKEPEKVSYGRTTLRHAVNFISAHQINPEEVTASKIALEYKLKEEDVQNILKYFKTYEVYLPETKKSPATFAGPATIRKQLIKTDFKEIEAKDDRKEVKKSSFFKIDIVIAARDGSIGAASVGAGSLGARRDAPIPMRAPSVRSDERPLATQGDMLNSIKFQRRFRETLNAEKLNQPFHEKFAPREKSPSRGSIGPTRPLSPKGRRIVPNVLH</sequence>
<gene>
    <name evidence="1" type="ORF">MSG28_013748</name>
</gene>
<accession>A0ACC0K8L0</accession>
<protein>
    <submittedName>
        <fullName evidence="1">Uncharacterized protein</fullName>
    </submittedName>
</protein>
<keyword evidence="2" id="KW-1185">Reference proteome</keyword>
<dbReference type="Proteomes" id="UP001064048">
    <property type="component" value="Chromosome 24"/>
</dbReference>
<organism evidence="1 2">
    <name type="scientific">Choristoneura fumiferana</name>
    <name type="common">Spruce budworm moth</name>
    <name type="synonym">Archips fumiferana</name>
    <dbReference type="NCBI Taxonomy" id="7141"/>
    <lineage>
        <taxon>Eukaryota</taxon>
        <taxon>Metazoa</taxon>
        <taxon>Ecdysozoa</taxon>
        <taxon>Arthropoda</taxon>
        <taxon>Hexapoda</taxon>
        <taxon>Insecta</taxon>
        <taxon>Pterygota</taxon>
        <taxon>Neoptera</taxon>
        <taxon>Endopterygota</taxon>
        <taxon>Lepidoptera</taxon>
        <taxon>Glossata</taxon>
        <taxon>Ditrysia</taxon>
        <taxon>Tortricoidea</taxon>
        <taxon>Tortricidae</taxon>
        <taxon>Tortricinae</taxon>
        <taxon>Choristoneura</taxon>
    </lineage>
</organism>
<reference evidence="1 2" key="1">
    <citation type="journal article" date="2022" name="Genome Biol. Evol.">
        <title>The Spruce Budworm Genome: Reconstructing the Evolutionary History of Antifreeze Proteins.</title>
        <authorList>
            <person name="Beliveau C."/>
            <person name="Gagne P."/>
            <person name="Picq S."/>
            <person name="Vernygora O."/>
            <person name="Keeling C.I."/>
            <person name="Pinkney K."/>
            <person name="Doucet D."/>
            <person name="Wen F."/>
            <person name="Johnston J.S."/>
            <person name="Maaroufi H."/>
            <person name="Boyle B."/>
            <person name="Laroche J."/>
            <person name="Dewar K."/>
            <person name="Juretic N."/>
            <person name="Blackburn G."/>
            <person name="Nisole A."/>
            <person name="Brunet B."/>
            <person name="Brandao M."/>
            <person name="Lumley L."/>
            <person name="Duan J."/>
            <person name="Quan G."/>
            <person name="Lucarotti C.J."/>
            <person name="Roe A.D."/>
            <person name="Sperling F.A.H."/>
            <person name="Levesque R.C."/>
            <person name="Cusson M."/>
        </authorList>
    </citation>
    <scope>NUCLEOTIDE SEQUENCE [LARGE SCALE GENOMIC DNA]</scope>
    <source>
        <strain evidence="1">Glfc:IPQL:Cfum</strain>
    </source>
</reference>